<dbReference type="Proteomes" id="UP001044222">
    <property type="component" value="Chromosome 8"/>
</dbReference>
<feature type="signal peptide" evidence="2">
    <location>
        <begin position="1"/>
        <end position="21"/>
    </location>
</feature>
<feature type="non-terminal residue" evidence="3">
    <location>
        <position position="111"/>
    </location>
</feature>
<comment type="caution">
    <text evidence="3">The sequence shown here is derived from an EMBL/GenBank/DDBJ whole genome shotgun (WGS) entry which is preliminary data.</text>
</comment>
<evidence type="ECO:0000256" key="1">
    <source>
        <dbReference type="SAM" id="MobiDB-lite"/>
    </source>
</evidence>
<dbReference type="AlphaFoldDB" id="A0A9D3M6J6"/>
<evidence type="ECO:0000313" key="4">
    <source>
        <dbReference type="Proteomes" id="UP001044222"/>
    </source>
</evidence>
<reference evidence="3" key="1">
    <citation type="submission" date="2021-01" db="EMBL/GenBank/DDBJ databases">
        <title>A chromosome-scale assembly of European eel, Anguilla anguilla.</title>
        <authorList>
            <person name="Henkel C."/>
            <person name="Jong-Raadsen S.A."/>
            <person name="Dufour S."/>
            <person name="Weltzien F.-A."/>
            <person name="Palstra A.P."/>
            <person name="Pelster B."/>
            <person name="Spaink H.P."/>
            <person name="Van Den Thillart G.E."/>
            <person name="Jansen H."/>
            <person name="Zahm M."/>
            <person name="Klopp C."/>
            <person name="Cedric C."/>
            <person name="Louis A."/>
            <person name="Berthelot C."/>
            <person name="Parey E."/>
            <person name="Roest Crollius H."/>
            <person name="Montfort J."/>
            <person name="Robinson-Rechavi M."/>
            <person name="Bucao C."/>
            <person name="Bouchez O."/>
            <person name="Gislard M."/>
            <person name="Lluch J."/>
            <person name="Milhes M."/>
            <person name="Lampietro C."/>
            <person name="Lopez Roques C."/>
            <person name="Donnadieu C."/>
            <person name="Braasch I."/>
            <person name="Desvignes T."/>
            <person name="Postlethwait J."/>
            <person name="Bobe J."/>
            <person name="Guiguen Y."/>
            <person name="Dirks R."/>
        </authorList>
    </citation>
    <scope>NUCLEOTIDE SEQUENCE</scope>
    <source>
        <strain evidence="3">Tag_6206</strain>
        <tissue evidence="3">Liver</tissue>
    </source>
</reference>
<proteinExistence type="predicted"/>
<keyword evidence="2" id="KW-0732">Signal</keyword>
<sequence>MAGRKLHHFVCFAVTMGLVACDSGNLNSSPDANSPDTVLQNGAESTMEPQVNSTVNSTTTELDTVNSTVNSTTTELDTTSSFKSARPAPSKAVTCPACVAVKPKCESCPTA</sequence>
<dbReference type="PROSITE" id="PS51257">
    <property type="entry name" value="PROKAR_LIPOPROTEIN"/>
    <property type="match status" value="1"/>
</dbReference>
<feature type="region of interest" description="Disordered" evidence="1">
    <location>
        <begin position="70"/>
        <end position="89"/>
    </location>
</feature>
<organism evidence="3 4">
    <name type="scientific">Anguilla anguilla</name>
    <name type="common">European freshwater eel</name>
    <name type="synonym">Muraena anguilla</name>
    <dbReference type="NCBI Taxonomy" id="7936"/>
    <lineage>
        <taxon>Eukaryota</taxon>
        <taxon>Metazoa</taxon>
        <taxon>Chordata</taxon>
        <taxon>Craniata</taxon>
        <taxon>Vertebrata</taxon>
        <taxon>Euteleostomi</taxon>
        <taxon>Actinopterygii</taxon>
        <taxon>Neopterygii</taxon>
        <taxon>Teleostei</taxon>
        <taxon>Anguilliformes</taxon>
        <taxon>Anguillidae</taxon>
        <taxon>Anguilla</taxon>
    </lineage>
</organism>
<feature type="region of interest" description="Disordered" evidence="1">
    <location>
        <begin position="24"/>
        <end position="58"/>
    </location>
</feature>
<feature type="chain" id="PRO_5038339836" evidence="2">
    <location>
        <begin position="22"/>
        <end position="111"/>
    </location>
</feature>
<name>A0A9D3M6J6_ANGAN</name>
<dbReference type="EMBL" id="JAFIRN010000008">
    <property type="protein sequence ID" value="KAG5843392.1"/>
    <property type="molecule type" value="Genomic_DNA"/>
</dbReference>
<evidence type="ECO:0000256" key="2">
    <source>
        <dbReference type="SAM" id="SignalP"/>
    </source>
</evidence>
<accession>A0A9D3M6J6</accession>
<gene>
    <name evidence="3" type="ORF">ANANG_G00150440</name>
</gene>
<keyword evidence="4" id="KW-1185">Reference proteome</keyword>
<protein>
    <submittedName>
        <fullName evidence="3">Uncharacterized protein</fullName>
    </submittedName>
</protein>
<evidence type="ECO:0000313" key="3">
    <source>
        <dbReference type="EMBL" id="KAG5843392.1"/>
    </source>
</evidence>